<feature type="signal peptide" evidence="2">
    <location>
        <begin position="1"/>
        <end position="21"/>
    </location>
</feature>
<accession>A0ABY7CC93</accession>
<proteinExistence type="predicted"/>
<name>A0ABY7CC93_9BASI</name>
<dbReference type="RefSeq" id="XP_053017040.1">
    <property type="nucleotide sequence ID" value="XM_053165894.1"/>
</dbReference>
<evidence type="ECO:0000256" key="2">
    <source>
        <dbReference type="SAM" id="SignalP"/>
    </source>
</evidence>
<gene>
    <name evidence="3" type="ORF">PtA15_1A827</name>
</gene>
<protein>
    <submittedName>
        <fullName evidence="3">Uncharacterized protein</fullName>
    </submittedName>
</protein>
<feature type="chain" id="PRO_5045504789" evidence="2">
    <location>
        <begin position="22"/>
        <end position="581"/>
    </location>
</feature>
<reference evidence="3" key="1">
    <citation type="submission" date="2022-10" db="EMBL/GenBank/DDBJ databases">
        <title>Puccinia triticina Genome sequencing and assembly.</title>
        <authorList>
            <person name="Li C."/>
        </authorList>
    </citation>
    <scope>NUCLEOTIDE SEQUENCE</scope>
    <source>
        <strain evidence="3">Pt15</strain>
    </source>
</reference>
<dbReference type="EMBL" id="CP110421">
    <property type="protein sequence ID" value="WAQ81485.1"/>
    <property type="molecule type" value="Genomic_DNA"/>
</dbReference>
<keyword evidence="2" id="KW-0732">Signal</keyword>
<organism evidence="3 4">
    <name type="scientific">Puccinia triticina</name>
    <dbReference type="NCBI Taxonomy" id="208348"/>
    <lineage>
        <taxon>Eukaryota</taxon>
        <taxon>Fungi</taxon>
        <taxon>Dikarya</taxon>
        <taxon>Basidiomycota</taxon>
        <taxon>Pucciniomycotina</taxon>
        <taxon>Pucciniomycetes</taxon>
        <taxon>Pucciniales</taxon>
        <taxon>Pucciniaceae</taxon>
        <taxon>Puccinia</taxon>
    </lineage>
</organism>
<evidence type="ECO:0000313" key="3">
    <source>
        <dbReference type="EMBL" id="WAQ81485.1"/>
    </source>
</evidence>
<evidence type="ECO:0000256" key="1">
    <source>
        <dbReference type="SAM" id="MobiDB-lite"/>
    </source>
</evidence>
<keyword evidence="4" id="KW-1185">Reference proteome</keyword>
<feature type="region of interest" description="Disordered" evidence="1">
    <location>
        <begin position="285"/>
        <end position="304"/>
    </location>
</feature>
<evidence type="ECO:0000313" key="4">
    <source>
        <dbReference type="Proteomes" id="UP001164743"/>
    </source>
</evidence>
<dbReference type="Proteomes" id="UP001164743">
    <property type="component" value="Chromosome 1A"/>
</dbReference>
<sequence length="581" mass="65585">MQWIHFFFLGFAAIIAPTTRATDQLEYPVGRLLDPSTDLSLKLNSNDDPTHPKHAADGYIKPQEYDLMSLGGSSGRGKPLKINEEIKVHFPEDPVGASLRDHSHGFLDLSLANSHSRGLMASNIQLGKRTRPPMAGWGNLDRTVATRPGAESESNPDGWFLKSSENALTQSRMEPLRPERVSSTTQDLLSMVGKDPETSSAAHPIVSLLPQSERQAVRNTFNLRNNAPFEKSASFEQISPQFTRSFPYHSFANVNPPHGIPVEFPTSQHFELSKNTPVKVVSNLQRTGSRHRGNIPAEEGKSPKDRQIILSGESPTANLGRLKIDMYIFTVDDELQNPPPWMQSIDIAQLIRKLNQLPKALINGDLLQEEQLEGMALSILTQKHHLKVSADMMTPKIAKFATVVDTWHKYWKQAARLDLQSWDDHSSYFSGHPVVIPLFFVYVEILISVLPATSSRKPGSEEERMQGYREEMAKALNLLREFKSYLANPRAFRAVREIWREKRAVTGSIGGRRVGEAAVTLAWHLLEIWVEAEHPQLWLDFKNQSEDKLHKYLKKFFNNLFFYGIEGLTNQAHKIVVGEHL</sequence>
<dbReference type="GeneID" id="77806789"/>